<dbReference type="OrthoDB" id="3246760at2759"/>
<reference evidence="1 2" key="1">
    <citation type="submission" date="2014-04" db="EMBL/GenBank/DDBJ databases">
        <authorList>
            <consortium name="DOE Joint Genome Institute"/>
            <person name="Kuo A."/>
            <person name="Tarkka M."/>
            <person name="Buscot F."/>
            <person name="Kohler A."/>
            <person name="Nagy L.G."/>
            <person name="Floudas D."/>
            <person name="Copeland A."/>
            <person name="Barry K.W."/>
            <person name="Cichocki N."/>
            <person name="Veneault-Fourrey C."/>
            <person name="LaButti K."/>
            <person name="Lindquist E.A."/>
            <person name="Lipzen A."/>
            <person name="Lundell T."/>
            <person name="Morin E."/>
            <person name="Murat C."/>
            <person name="Sun H."/>
            <person name="Tunlid A."/>
            <person name="Henrissat B."/>
            <person name="Grigoriev I.V."/>
            <person name="Hibbett D.S."/>
            <person name="Martin F."/>
            <person name="Nordberg H.P."/>
            <person name="Cantor M.N."/>
            <person name="Hua S.X."/>
        </authorList>
    </citation>
    <scope>NUCLEOTIDE SEQUENCE [LARGE SCALE GENOMIC DNA]</scope>
    <source>
        <strain evidence="1 2">F 1598</strain>
    </source>
</reference>
<reference evidence="2" key="2">
    <citation type="submission" date="2015-01" db="EMBL/GenBank/DDBJ databases">
        <title>Evolutionary Origins and Diversification of the Mycorrhizal Mutualists.</title>
        <authorList>
            <consortium name="DOE Joint Genome Institute"/>
            <consortium name="Mycorrhizal Genomics Consortium"/>
            <person name="Kohler A."/>
            <person name="Kuo A."/>
            <person name="Nagy L.G."/>
            <person name="Floudas D."/>
            <person name="Copeland A."/>
            <person name="Barry K.W."/>
            <person name="Cichocki N."/>
            <person name="Veneault-Fourrey C."/>
            <person name="LaButti K."/>
            <person name="Lindquist E.A."/>
            <person name="Lipzen A."/>
            <person name="Lundell T."/>
            <person name="Morin E."/>
            <person name="Murat C."/>
            <person name="Riley R."/>
            <person name="Ohm R."/>
            <person name="Sun H."/>
            <person name="Tunlid A."/>
            <person name="Henrissat B."/>
            <person name="Grigoriev I.V."/>
            <person name="Hibbett D.S."/>
            <person name="Martin F."/>
        </authorList>
    </citation>
    <scope>NUCLEOTIDE SEQUENCE [LARGE SCALE GENOMIC DNA]</scope>
    <source>
        <strain evidence="2">F 1598</strain>
    </source>
</reference>
<dbReference type="EMBL" id="KN833014">
    <property type="protein sequence ID" value="KIM78693.1"/>
    <property type="molecule type" value="Genomic_DNA"/>
</dbReference>
<dbReference type="AlphaFoldDB" id="A0A0C3AXF4"/>
<protein>
    <recommendedName>
        <fullName evidence="3">DDE Tnp4 domain-containing protein</fullName>
    </recommendedName>
</protein>
<dbReference type="Proteomes" id="UP000054166">
    <property type="component" value="Unassembled WGS sequence"/>
</dbReference>
<accession>A0A0C3AXF4</accession>
<dbReference type="HOGENOM" id="CLU_018552_1_3_1"/>
<evidence type="ECO:0000313" key="2">
    <source>
        <dbReference type="Proteomes" id="UP000054166"/>
    </source>
</evidence>
<evidence type="ECO:0000313" key="1">
    <source>
        <dbReference type="EMBL" id="KIM78693.1"/>
    </source>
</evidence>
<dbReference type="InParanoid" id="A0A0C3AXF4"/>
<gene>
    <name evidence="1" type="ORF">PILCRDRAFT_75211</name>
</gene>
<keyword evidence="2" id="KW-1185">Reference proteome</keyword>
<sequence>MRYEEPCDKPIPRPPAQMPHTLEVLKIERPDQFREILRVTLHTFDKLREKIEHDPVFFNNSNNAQIPVKEQLAIALYRFGHDGNAASQVSVGRWAGAGKGSPALHTKHIMTAILRQSFMSEAVQMPTAEEKSKAKAWVEAHSCRAWRHGWIFVDGTLIPLFDRPHWYGESYFDRKCNYSLNIQVCCCLTDL</sequence>
<dbReference type="STRING" id="765440.A0A0C3AXF4"/>
<organism evidence="1 2">
    <name type="scientific">Piloderma croceum (strain F 1598)</name>
    <dbReference type="NCBI Taxonomy" id="765440"/>
    <lineage>
        <taxon>Eukaryota</taxon>
        <taxon>Fungi</taxon>
        <taxon>Dikarya</taxon>
        <taxon>Basidiomycota</taxon>
        <taxon>Agaricomycotina</taxon>
        <taxon>Agaricomycetes</taxon>
        <taxon>Agaricomycetidae</taxon>
        <taxon>Atheliales</taxon>
        <taxon>Atheliaceae</taxon>
        <taxon>Piloderma</taxon>
    </lineage>
</organism>
<evidence type="ECO:0008006" key="3">
    <source>
        <dbReference type="Google" id="ProtNLM"/>
    </source>
</evidence>
<proteinExistence type="predicted"/>
<name>A0A0C3AXF4_PILCF</name>